<evidence type="ECO:0000313" key="5">
    <source>
        <dbReference type="EMBL" id="RTE05497.1"/>
    </source>
</evidence>
<evidence type="ECO:0000259" key="4">
    <source>
        <dbReference type="Pfam" id="PF04586"/>
    </source>
</evidence>
<keyword evidence="6" id="KW-1185">Reference proteome</keyword>
<evidence type="ECO:0000256" key="2">
    <source>
        <dbReference type="ARBA" id="ARBA00022670"/>
    </source>
</evidence>
<dbReference type="Pfam" id="PF04586">
    <property type="entry name" value="Peptidase_S78"/>
    <property type="match status" value="1"/>
</dbReference>
<dbReference type="OrthoDB" id="64791at2"/>
<keyword evidence="3" id="KW-0378">Hydrolase</keyword>
<proteinExistence type="predicted"/>
<evidence type="ECO:0000256" key="3">
    <source>
        <dbReference type="ARBA" id="ARBA00022801"/>
    </source>
</evidence>
<keyword evidence="2 5" id="KW-0645">Protease</keyword>
<keyword evidence="1" id="KW-1188">Viral release from host cell</keyword>
<name>A0A430J7P5_9BACL</name>
<dbReference type="AlphaFoldDB" id="A0A430J7P5"/>
<evidence type="ECO:0000313" key="6">
    <source>
        <dbReference type="Proteomes" id="UP000276128"/>
    </source>
</evidence>
<gene>
    <name evidence="5" type="ORF">EJQ19_25070</name>
</gene>
<dbReference type="GO" id="GO:0008233">
    <property type="term" value="F:peptidase activity"/>
    <property type="evidence" value="ECO:0007669"/>
    <property type="project" value="UniProtKB-KW"/>
</dbReference>
<dbReference type="GO" id="GO:0006508">
    <property type="term" value="P:proteolysis"/>
    <property type="evidence" value="ECO:0007669"/>
    <property type="project" value="UniProtKB-KW"/>
</dbReference>
<dbReference type="EMBL" id="RXHU01000082">
    <property type="protein sequence ID" value="RTE05497.1"/>
    <property type="molecule type" value="Genomic_DNA"/>
</dbReference>
<feature type="domain" description="Prohead serine protease" evidence="4">
    <location>
        <begin position="33"/>
        <end position="179"/>
    </location>
</feature>
<reference evidence="5 6" key="1">
    <citation type="submission" date="2018-12" db="EMBL/GenBank/DDBJ databases">
        <title>Bacillus ochoae sp. nov., Paenibacillus whitsoniae sp. nov., Paenibacillus spiritus sp. nov. Isolated from the Mars Exploration Rover during spacecraft assembly.</title>
        <authorList>
            <person name="Seuylemezian A."/>
            <person name="Vaishampayan P."/>
        </authorList>
    </citation>
    <scope>NUCLEOTIDE SEQUENCE [LARGE SCALE GENOMIC DNA]</scope>
    <source>
        <strain evidence="5 6">MER 54</strain>
    </source>
</reference>
<organism evidence="5 6">
    <name type="scientific">Paenibacillus whitsoniae</name>
    <dbReference type="NCBI Taxonomy" id="2496558"/>
    <lineage>
        <taxon>Bacteria</taxon>
        <taxon>Bacillati</taxon>
        <taxon>Bacillota</taxon>
        <taxon>Bacilli</taxon>
        <taxon>Bacillales</taxon>
        <taxon>Paenibacillaceae</taxon>
        <taxon>Paenibacillus</taxon>
    </lineage>
</organism>
<accession>A0A430J7P5</accession>
<dbReference type="InterPro" id="IPR054613">
    <property type="entry name" value="Peptidase_S78_dom"/>
</dbReference>
<dbReference type="Proteomes" id="UP000276128">
    <property type="component" value="Unassembled WGS sequence"/>
</dbReference>
<sequence length="208" mass="23712">MKRTMETKKSPLSAQTKRRIDYGDDRSQFRAVTEEIDGNQVRKIRGYAILFGVLGKPWRGSVWQEKVASDALDGVDLSRLVLLLDHSSTWVLGRNGKNMRAVVDEVGLFIEATLGNTWMDDYVYDRIERELMDGMSFYFDSKAIIASDWENKIDVIAKINEIYEVSVLAFPAYDQTLIITTDGEEPEPEADPEEEAKKQALINLIEQL</sequence>
<evidence type="ECO:0000256" key="1">
    <source>
        <dbReference type="ARBA" id="ARBA00022612"/>
    </source>
</evidence>
<protein>
    <submittedName>
        <fullName evidence="5">HK97 family phage prohead protease</fullName>
    </submittedName>
</protein>
<comment type="caution">
    <text evidence="5">The sequence shown here is derived from an EMBL/GenBank/DDBJ whole genome shotgun (WGS) entry which is preliminary data.</text>
</comment>